<evidence type="ECO:0000256" key="1">
    <source>
        <dbReference type="ARBA" id="ARBA00022729"/>
    </source>
</evidence>
<dbReference type="PROSITE" id="PS51257">
    <property type="entry name" value="PROKAR_LIPOPROTEIN"/>
    <property type="match status" value="1"/>
</dbReference>
<dbReference type="PANTHER" id="PTHR30483:SF40">
    <property type="entry name" value="HISTIDINE KINASE"/>
    <property type="match status" value="1"/>
</dbReference>
<dbReference type="PATRIC" id="fig|523850.10.peg.162"/>
<keyword evidence="4" id="KW-1185">Reference proteome</keyword>
<keyword evidence="1" id="KW-0732">Signal</keyword>
<dbReference type="GeneID" id="7017816"/>
<dbReference type="Gene3D" id="3.40.50.2300">
    <property type="match status" value="2"/>
</dbReference>
<evidence type="ECO:0000259" key="2">
    <source>
        <dbReference type="Pfam" id="PF13458"/>
    </source>
</evidence>
<dbReference type="STRING" id="523850.TON_0162"/>
<dbReference type="Proteomes" id="UP000002727">
    <property type="component" value="Chromosome"/>
</dbReference>
<gene>
    <name evidence="3" type="ordered locus">TON_0162</name>
</gene>
<dbReference type="InterPro" id="IPR028082">
    <property type="entry name" value="Peripla_BP_I"/>
</dbReference>
<evidence type="ECO:0000313" key="4">
    <source>
        <dbReference type="Proteomes" id="UP000002727"/>
    </source>
</evidence>
<dbReference type="InterPro" id="IPR051010">
    <property type="entry name" value="BCAA_transport"/>
</dbReference>
<organism evidence="3 4">
    <name type="scientific">Thermococcus onnurineus (strain NA1)</name>
    <dbReference type="NCBI Taxonomy" id="523850"/>
    <lineage>
        <taxon>Archaea</taxon>
        <taxon>Methanobacteriati</taxon>
        <taxon>Methanobacteriota</taxon>
        <taxon>Thermococci</taxon>
        <taxon>Thermococcales</taxon>
        <taxon>Thermococcaceae</taxon>
        <taxon>Thermococcus</taxon>
    </lineage>
</organism>
<feature type="domain" description="Leucine-binding protein" evidence="2">
    <location>
        <begin position="42"/>
        <end position="409"/>
    </location>
</feature>
<protein>
    <submittedName>
        <fullName evidence="3">Branched-chain amino acid ABC transporter, periplasmic binding protein (BraC-4)</fullName>
    </submittedName>
</protein>
<sequence length="428" mass="46791">MKKLAALLLVSLLVIAAGCIGGSSQSLSQSSQQSSSSSVQIIKLGALLDLSGPIASDGKKIKNALELAQEDINRYFSENNMNFKVEIYFEDTRTDPKVALEKVQTLDAQGIKVIIGPTSSGELKNMRSYVAAHKIVVISEASTAPPKFIGFASPEEKKYVFRFVPTDLFQSEAIAAELKSKGIKGLVILYRGDAWGKGLHDATIEQIKGDIEIAEDISYPSNPEPTDWSPYISKAEDGINSLLSKYSADQVAVWVIGFDEIATLLSQIPDDSELLSVKWFGSDGNVLSDKIVEEAGDKASKVALFSTQFYAQSDAGKKLIERFKEKFGIEPSEYALIAYDAAWVAALSYAEVLKENGTYDPDLMVEKIKEILSKYSSGELSVSSVTGDIELDEWNDRASGDYAIWAVKDGSWEMVGLWKSSTGEVEWH</sequence>
<dbReference type="InterPro" id="IPR028081">
    <property type="entry name" value="Leu-bd"/>
</dbReference>
<proteinExistence type="predicted"/>
<dbReference type="Pfam" id="PF13458">
    <property type="entry name" value="Peripla_BP_6"/>
    <property type="match status" value="1"/>
</dbReference>
<dbReference type="EMBL" id="CP000855">
    <property type="protein sequence ID" value="ACJ15647.1"/>
    <property type="molecule type" value="Genomic_DNA"/>
</dbReference>
<dbReference type="RefSeq" id="WP_012571120.1">
    <property type="nucleotide sequence ID" value="NC_011529.1"/>
</dbReference>
<dbReference type="AlphaFoldDB" id="B6YSW0"/>
<dbReference type="KEGG" id="ton:TON_0162"/>
<dbReference type="SUPFAM" id="SSF53822">
    <property type="entry name" value="Periplasmic binding protein-like I"/>
    <property type="match status" value="1"/>
</dbReference>
<dbReference type="HOGENOM" id="CLU_027128_5_1_2"/>
<reference evidence="3 4" key="1">
    <citation type="journal article" date="2008" name="J. Bacteriol.">
        <title>The complete genome sequence of Thermococcus onnurineus NA1 reveals a mixed heterotrophic and carboxydotrophic metabolism.</title>
        <authorList>
            <person name="Lee H.S."/>
            <person name="Kang S.G."/>
            <person name="Bae S.S."/>
            <person name="Lim J.K."/>
            <person name="Cho Y."/>
            <person name="Kim Y.J."/>
            <person name="Jeon J.H."/>
            <person name="Cha S.S."/>
            <person name="Kwon K.K."/>
            <person name="Kim H.T."/>
            <person name="Park C.J."/>
            <person name="Lee H.W."/>
            <person name="Kim S.I."/>
            <person name="Chun J."/>
            <person name="Colwell R.R."/>
            <person name="Kim S.J."/>
            <person name="Lee J.H."/>
        </authorList>
    </citation>
    <scope>NUCLEOTIDE SEQUENCE [LARGE SCALE GENOMIC DNA]</scope>
    <source>
        <strain evidence="3 4">NA1</strain>
    </source>
</reference>
<dbReference type="OrthoDB" id="21336at2157"/>
<accession>B6YSW0</accession>
<evidence type="ECO:0000313" key="3">
    <source>
        <dbReference type="EMBL" id="ACJ15647.1"/>
    </source>
</evidence>
<name>B6YSW0_THEON</name>
<dbReference type="PANTHER" id="PTHR30483">
    <property type="entry name" value="LEUCINE-SPECIFIC-BINDING PROTEIN"/>
    <property type="match status" value="1"/>
</dbReference>
<dbReference type="eggNOG" id="arCOG01021">
    <property type="taxonomic scope" value="Archaea"/>
</dbReference>